<reference evidence="3" key="1">
    <citation type="submission" date="2021-10" db="EMBL/GenBank/DDBJ databases">
        <title>Tropical sea cucumber genome reveals ecological adaptation and Cuvierian tubules defense mechanism.</title>
        <authorList>
            <person name="Chen T."/>
        </authorList>
    </citation>
    <scope>NUCLEOTIDE SEQUENCE</scope>
    <source>
        <strain evidence="3">Nanhai2018</strain>
        <tissue evidence="3">Muscle</tissue>
    </source>
</reference>
<evidence type="ECO:0000256" key="1">
    <source>
        <dbReference type="SAM" id="MobiDB-lite"/>
    </source>
</evidence>
<evidence type="ECO:0000313" key="4">
    <source>
        <dbReference type="Proteomes" id="UP001152320"/>
    </source>
</evidence>
<feature type="compositionally biased region" description="Low complexity" evidence="1">
    <location>
        <begin position="53"/>
        <end position="68"/>
    </location>
</feature>
<dbReference type="AlphaFoldDB" id="A0A9Q1BH04"/>
<accession>A0A9Q1BH04</accession>
<proteinExistence type="predicted"/>
<dbReference type="Proteomes" id="UP001152320">
    <property type="component" value="Chromosome 18"/>
</dbReference>
<dbReference type="Pfam" id="PF11548">
    <property type="entry name" value="Receptor_IA-2"/>
    <property type="match status" value="1"/>
</dbReference>
<gene>
    <name evidence="3" type="ORF">HOLleu_34835</name>
</gene>
<name>A0A9Q1BH04_HOLLE</name>
<dbReference type="Gene3D" id="3.30.70.2470">
    <property type="entry name" value="Protein-tyrosine phosphatase receptor IA-2 ectodomain"/>
    <property type="match status" value="1"/>
</dbReference>
<feature type="domain" description="Protein-tyrosine phosphatase receptor IA-2 ectodomain" evidence="2">
    <location>
        <begin position="74"/>
        <end position="137"/>
    </location>
</feature>
<evidence type="ECO:0000259" key="2">
    <source>
        <dbReference type="Pfam" id="PF11548"/>
    </source>
</evidence>
<comment type="caution">
    <text evidence="3">The sequence shown here is derived from an EMBL/GenBank/DDBJ whole genome shotgun (WGS) entry which is preliminary data.</text>
</comment>
<organism evidence="3 4">
    <name type="scientific">Holothuria leucospilota</name>
    <name type="common">Black long sea cucumber</name>
    <name type="synonym">Mertensiothuria leucospilota</name>
    <dbReference type="NCBI Taxonomy" id="206669"/>
    <lineage>
        <taxon>Eukaryota</taxon>
        <taxon>Metazoa</taxon>
        <taxon>Echinodermata</taxon>
        <taxon>Eleutherozoa</taxon>
        <taxon>Echinozoa</taxon>
        <taxon>Holothuroidea</taxon>
        <taxon>Aspidochirotacea</taxon>
        <taxon>Aspidochirotida</taxon>
        <taxon>Holothuriidae</taxon>
        <taxon>Holothuria</taxon>
    </lineage>
</organism>
<feature type="region of interest" description="Disordered" evidence="1">
    <location>
        <begin position="40"/>
        <end position="68"/>
    </location>
</feature>
<evidence type="ECO:0000313" key="3">
    <source>
        <dbReference type="EMBL" id="KAJ8024814.1"/>
    </source>
</evidence>
<dbReference type="InterPro" id="IPR038112">
    <property type="entry name" value="Receptor_IA-2_ectodomain_sf"/>
</dbReference>
<keyword evidence="4" id="KW-1185">Reference proteome</keyword>
<sequence length="163" mass="17303">MCCLVKGSTEYSEKELFLKGQVGNVEKKADDSDTLVVDLPKQGSSKAAEVTEKPSQTTTVTTSKPKTTPPASGYAYIALAEDISQDDAEALVGTLASILHVPVYTFSKVSSHGSAITFFVNPNEQKMSPAAVAASAGYYTLYVADLCQVQVYTFNAGMLLQSS</sequence>
<dbReference type="InterPro" id="IPR021613">
    <property type="entry name" value="Receptor_IA-2_dom"/>
</dbReference>
<protein>
    <recommendedName>
        <fullName evidence="2">Protein-tyrosine phosphatase receptor IA-2 ectodomain domain-containing protein</fullName>
    </recommendedName>
</protein>
<dbReference type="EMBL" id="JAIZAY010000018">
    <property type="protein sequence ID" value="KAJ8024814.1"/>
    <property type="molecule type" value="Genomic_DNA"/>
</dbReference>